<dbReference type="NCBIfam" id="TIGR02937">
    <property type="entry name" value="sigma70-ECF"/>
    <property type="match status" value="1"/>
</dbReference>
<dbReference type="Gene3D" id="1.10.10.10">
    <property type="entry name" value="Winged helix-like DNA-binding domain superfamily/Winged helix DNA-binding domain"/>
    <property type="match status" value="1"/>
</dbReference>
<dbReference type="RefSeq" id="WP_264279627.1">
    <property type="nucleotide sequence ID" value="NZ_CP107006.1"/>
</dbReference>
<organism evidence="7 8">
    <name type="scientific">Chitinophaga horti</name>
    <dbReference type="NCBI Taxonomy" id="2920382"/>
    <lineage>
        <taxon>Bacteria</taxon>
        <taxon>Pseudomonadati</taxon>
        <taxon>Bacteroidota</taxon>
        <taxon>Chitinophagia</taxon>
        <taxon>Chitinophagales</taxon>
        <taxon>Chitinophagaceae</taxon>
        <taxon>Chitinophaga</taxon>
    </lineage>
</organism>
<evidence type="ECO:0000256" key="1">
    <source>
        <dbReference type="ARBA" id="ARBA00010641"/>
    </source>
</evidence>
<dbReference type="InterPro" id="IPR007627">
    <property type="entry name" value="RNA_pol_sigma70_r2"/>
</dbReference>
<name>A0ABY6IUW0_9BACT</name>
<evidence type="ECO:0000259" key="6">
    <source>
        <dbReference type="Pfam" id="PF08281"/>
    </source>
</evidence>
<accession>A0ABY6IUW0</accession>
<feature type="domain" description="RNA polymerase sigma-70 region 2" evidence="5">
    <location>
        <begin position="27"/>
        <end position="93"/>
    </location>
</feature>
<dbReference type="InterPro" id="IPR039425">
    <property type="entry name" value="RNA_pol_sigma-70-like"/>
</dbReference>
<dbReference type="InterPro" id="IPR036388">
    <property type="entry name" value="WH-like_DNA-bd_sf"/>
</dbReference>
<dbReference type="Proteomes" id="UP001162741">
    <property type="component" value="Chromosome"/>
</dbReference>
<dbReference type="InterPro" id="IPR014284">
    <property type="entry name" value="RNA_pol_sigma-70_dom"/>
</dbReference>
<gene>
    <name evidence="7" type="ORF">MKQ68_13705</name>
</gene>
<dbReference type="SUPFAM" id="SSF88946">
    <property type="entry name" value="Sigma2 domain of RNA polymerase sigma factors"/>
    <property type="match status" value="1"/>
</dbReference>
<evidence type="ECO:0000256" key="3">
    <source>
        <dbReference type="ARBA" id="ARBA00023082"/>
    </source>
</evidence>
<evidence type="ECO:0000256" key="4">
    <source>
        <dbReference type="ARBA" id="ARBA00023163"/>
    </source>
</evidence>
<dbReference type="Pfam" id="PF04542">
    <property type="entry name" value="Sigma70_r2"/>
    <property type="match status" value="1"/>
</dbReference>
<dbReference type="EMBL" id="CP107006">
    <property type="protein sequence ID" value="UYQ91148.1"/>
    <property type="molecule type" value="Genomic_DNA"/>
</dbReference>
<sequence length="196" mass="23022">MEKNDIHRDRALFTRIADGNEQAFEELFHLYMPQLYRIIYNLVPVESTVKDLAQEVFLHLWLGREKLSEVEEPQHWIFRIAYNRSFKFLKRQQTEAAKLGTTDERLLHTNETEEAVQLSETIRLIREAIHELPAQQQRIYQLNRLSGKKPAEIAAELDISVQAVRNSLTRSGKIIREYLVERGIDIPLVIILLSQF</sequence>
<dbReference type="PANTHER" id="PTHR43133:SF46">
    <property type="entry name" value="RNA POLYMERASE SIGMA-70 FACTOR ECF SUBFAMILY"/>
    <property type="match status" value="1"/>
</dbReference>
<dbReference type="Gene3D" id="1.10.1740.10">
    <property type="match status" value="1"/>
</dbReference>
<feature type="domain" description="RNA polymerase sigma factor 70 region 4 type 2" evidence="6">
    <location>
        <begin position="123"/>
        <end position="170"/>
    </location>
</feature>
<comment type="similarity">
    <text evidence="1">Belongs to the sigma-70 factor family. ECF subfamily.</text>
</comment>
<keyword evidence="4" id="KW-0804">Transcription</keyword>
<dbReference type="InterPro" id="IPR013249">
    <property type="entry name" value="RNA_pol_sigma70_r4_t2"/>
</dbReference>
<evidence type="ECO:0000313" key="7">
    <source>
        <dbReference type="EMBL" id="UYQ91148.1"/>
    </source>
</evidence>
<reference evidence="7" key="1">
    <citation type="submission" date="2022-10" db="EMBL/GenBank/DDBJ databases">
        <title>Chitinophaga sp. nov., isolated from soil.</title>
        <authorList>
            <person name="Jeon C.O."/>
        </authorList>
    </citation>
    <scope>NUCLEOTIDE SEQUENCE</scope>
    <source>
        <strain evidence="7">R8</strain>
    </source>
</reference>
<evidence type="ECO:0000256" key="2">
    <source>
        <dbReference type="ARBA" id="ARBA00023015"/>
    </source>
</evidence>
<evidence type="ECO:0000259" key="5">
    <source>
        <dbReference type="Pfam" id="PF04542"/>
    </source>
</evidence>
<dbReference type="InterPro" id="IPR013324">
    <property type="entry name" value="RNA_pol_sigma_r3/r4-like"/>
</dbReference>
<dbReference type="InterPro" id="IPR013325">
    <property type="entry name" value="RNA_pol_sigma_r2"/>
</dbReference>
<evidence type="ECO:0000313" key="8">
    <source>
        <dbReference type="Proteomes" id="UP001162741"/>
    </source>
</evidence>
<dbReference type="SUPFAM" id="SSF88659">
    <property type="entry name" value="Sigma3 and sigma4 domains of RNA polymerase sigma factors"/>
    <property type="match status" value="1"/>
</dbReference>
<dbReference type="Pfam" id="PF08281">
    <property type="entry name" value="Sigma70_r4_2"/>
    <property type="match status" value="1"/>
</dbReference>
<dbReference type="PANTHER" id="PTHR43133">
    <property type="entry name" value="RNA POLYMERASE ECF-TYPE SIGMA FACTO"/>
    <property type="match status" value="1"/>
</dbReference>
<protein>
    <submittedName>
        <fullName evidence="7">Sigma-70 family RNA polymerase sigma factor</fullName>
    </submittedName>
</protein>
<proteinExistence type="inferred from homology"/>
<keyword evidence="3" id="KW-0731">Sigma factor</keyword>
<keyword evidence="2" id="KW-0805">Transcription regulation</keyword>
<keyword evidence="8" id="KW-1185">Reference proteome</keyword>